<feature type="compositionally biased region" description="Basic and acidic residues" evidence="1">
    <location>
        <begin position="198"/>
        <end position="207"/>
    </location>
</feature>
<feature type="compositionally biased region" description="Polar residues" evidence="1">
    <location>
        <begin position="212"/>
        <end position="222"/>
    </location>
</feature>
<reference evidence="2" key="2">
    <citation type="submission" date="2021-04" db="EMBL/GenBank/DDBJ databases">
        <authorList>
            <person name="Zhang T."/>
            <person name="Zhang Y."/>
            <person name="Lu D."/>
            <person name="Zuo D."/>
            <person name="Du Z."/>
        </authorList>
    </citation>
    <scope>NUCLEOTIDE SEQUENCE</scope>
    <source>
        <strain evidence="2">JR1</strain>
    </source>
</reference>
<name>A0A941F276_9BACT</name>
<evidence type="ECO:0000313" key="3">
    <source>
        <dbReference type="Proteomes" id="UP000679220"/>
    </source>
</evidence>
<accession>A0A941F276</accession>
<evidence type="ECO:0000313" key="2">
    <source>
        <dbReference type="EMBL" id="MBR8534400.1"/>
    </source>
</evidence>
<feature type="compositionally biased region" description="Basic and acidic residues" evidence="1">
    <location>
        <begin position="223"/>
        <end position="236"/>
    </location>
</feature>
<dbReference type="AlphaFoldDB" id="A0A941F276"/>
<evidence type="ECO:0000256" key="1">
    <source>
        <dbReference type="SAM" id="MobiDB-lite"/>
    </source>
</evidence>
<feature type="region of interest" description="Disordered" evidence="1">
    <location>
        <begin position="198"/>
        <end position="269"/>
    </location>
</feature>
<dbReference type="EMBL" id="JAGTAR010000002">
    <property type="protein sequence ID" value="MBR8534400.1"/>
    <property type="molecule type" value="Genomic_DNA"/>
</dbReference>
<dbReference type="Proteomes" id="UP000679220">
    <property type="component" value="Unassembled WGS sequence"/>
</dbReference>
<keyword evidence="3" id="KW-1185">Reference proteome</keyword>
<gene>
    <name evidence="2" type="ORF">KDU71_02425</name>
</gene>
<dbReference type="RefSeq" id="WP_212188304.1">
    <property type="nucleotide sequence ID" value="NZ_JAGTAR010000002.1"/>
</dbReference>
<comment type="caution">
    <text evidence="2">The sequence shown here is derived from an EMBL/GenBank/DDBJ whole genome shotgun (WGS) entry which is preliminary data.</text>
</comment>
<organism evidence="2 3">
    <name type="scientific">Carboxylicivirga sediminis</name>
    <dbReference type="NCBI Taxonomy" id="2006564"/>
    <lineage>
        <taxon>Bacteria</taxon>
        <taxon>Pseudomonadati</taxon>
        <taxon>Bacteroidota</taxon>
        <taxon>Bacteroidia</taxon>
        <taxon>Marinilabiliales</taxon>
        <taxon>Marinilabiliaceae</taxon>
        <taxon>Carboxylicivirga</taxon>
    </lineage>
</organism>
<proteinExistence type="predicted"/>
<sequence length="441" mass="51350">MKISVPVILRENGRKSEYDVLLKNFIAQYNQDKKNGDQLKEPHLQLMHECIYYGQIRLNIDNRELRKDFCLNTRNIGEPLRINLSAYLEANKNIRSVDTFKRRIKRLKEAGFISSKQEDFDKHGISKTRRSDVLINPEFLLIYDQANPDYQPYTSFFSEADLLALTKMKSANCPTVSGKGLPQEQSNRIMDVDTVDEKGVTNHRDDSPMLPEQNQLPDTTTKQSDRIQESKQKSEKNAQNPTPETVHTAAPQPGEQSSARPAEENAQNTDSLAEMQLSYARTFYIYLIQMLFSKHEIYHGETQKAIEYLVQTYFSGIESEHQARYRLKVYKTRVDMAASYIKRNNFDFSNIYPCAYLDVKNKKGFAATRDWYDQRLSYKAAQAKQKREFAKQLEEKKVMEQLQKQYSDMPTLAEVNRSMAFLAAHMPHKKTEYVQFVHNQQ</sequence>
<protein>
    <submittedName>
        <fullName evidence="2">Uncharacterized protein</fullName>
    </submittedName>
</protein>
<reference evidence="2" key="1">
    <citation type="journal article" date="2018" name="Int. J. Syst. Evol. Microbiol.">
        <title>Carboxylicivirga sediminis sp. nov., isolated from coastal sediment.</title>
        <authorList>
            <person name="Wang F.Q."/>
            <person name="Ren L.H."/>
            <person name="Zou R.J."/>
            <person name="Sun Y.Z."/>
            <person name="Liu X.J."/>
            <person name="Jiang F."/>
            <person name="Liu L.J."/>
        </authorList>
    </citation>
    <scope>NUCLEOTIDE SEQUENCE</scope>
    <source>
        <strain evidence="2">JR1</strain>
    </source>
</reference>
<feature type="compositionally biased region" description="Polar residues" evidence="1">
    <location>
        <begin position="254"/>
        <end position="269"/>
    </location>
</feature>